<feature type="non-terminal residue" evidence="1">
    <location>
        <position position="137"/>
    </location>
</feature>
<accession>A0AAV2QFT6</accession>
<name>A0AAV2QFT6_MEGNR</name>
<evidence type="ECO:0000313" key="1">
    <source>
        <dbReference type="EMBL" id="CAL4084684.1"/>
    </source>
</evidence>
<feature type="non-terminal residue" evidence="1">
    <location>
        <position position="1"/>
    </location>
</feature>
<gene>
    <name evidence="1" type="ORF">MNOR_LOCUS12485</name>
</gene>
<proteinExistence type="predicted"/>
<dbReference type="EMBL" id="CAXKWB010006859">
    <property type="protein sequence ID" value="CAL4084684.1"/>
    <property type="molecule type" value="Genomic_DNA"/>
</dbReference>
<dbReference type="AlphaFoldDB" id="A0AAV2QFT6"/>
<comment type="caution">
    <text evidence="1">The sequence shown here is derived from an EMBL/GenBank/DDBJ whole genome shotgun (WGS) entry which is preliminary data.</text>
</comment>
<keyword evidence="2" id="KW-1185">Reference proteome</keyword>
<dbReference type="Proteomes" id="UP001497623">
    <property type="component" value="Unassembled WGS sequence"/>
</dbReference>
<evidence type="ECO:0000313" key="2">
    <source>
        <dbReference type="Proteomes" id="UP001497623"/>
    </source>
</evidence>
<organism evidence="1 2">
    <name type="scientific">Meganyctiphanes norvegica</name>
    <name type="common">Northern krill</name>
    <name type="synonym">Thysanopoda norvegica</name>
    <dbReference type="NCBI Taxonomy" id="48144"/>
    <lineage>
        <taxon>Eukaryota</taxon>
        <taxon>Metazoa</taxon>
        <taxon>Ecdysozoa</taxon>
        <taxon>Arthropoda</taxon>
        <taxon>Crustacea</taxon>
        <taxon>Multicrustacea</taxon>
        <taxon>Malacostraca</taxon>
        <taxon>Eumalacostraca</taxon>
        <taxon>Eucarida</taxon>
        <taxon>Euphausiacea</taxon>
        <taxon>Euphausiidae</taxon>
        <taxon>Meganyctiphanes</taxon>
    </lineage>
</organism>
<reference evidence="1 2" key="1">
    <citation type="submission" date="2024-05" db="EMBL/GenBank/DDBJ databases">
        <authorList>
            <person name="Wallberg A."/>
        </authorList>
    </citation>
    <scope>NUCLEOTIDE SEQUENCE [LARGE SCALE GENOMIC DNA]</scope>
</reference>
<protein>
    <submittedName>
        <fullName evidence="1">Uncharacterized protein</fullName>
    </submittedName>
</protein>
<sequence>CNQVKGSCQLTEKSCGGLALKGKKYCKSASCQCCIDNVEKVCGQNVKCTQKGGVCQINGDKCNGNKLAGHKLCASKSCQCCIEETPPVDDTCYPRPGSCSGEGQYCEDIKTTCKIGWEGTSDECAKKDNSACQCCKP</sequence>